<accession>A0AAQ3KRM6</accession>
<evidence type="ECO:0000256" key="1">
    <source>
        <dbReference type="SAM" id="MobiDB-lite"/>
    </source>
</evidence>
<proteinExistence type="predicted"/>
<dbReference type="EMBL" id="CP136895">
    <property type="protein sequence ID" value="WOL10811.1"/>
    <property type="molecule type" value="Genomic_DNA"/>
</dbReference>
<feature type="region of interest" description="Disordered" evidence="1">
    <location>
        <begin position="29"/>
        <end position="71"/>
    </location>
</feature>
<evidence type="ECO:0000313" key="2">
    <source>
        <dbReference type="EMBL" id="WOL10811.1"/>
    </source>
</evidence>
<organism evidence="2 3">
    <name type="scientific">Canna indica</name>
    <name type="common">Indian-shot</name>
    <dbReference type="NCBI Taxonomy" id="4628"/>
    <lineage>
        <taxon>Eukaryota</taxon>
        <taxon>Viridiplantae</taxon>
        <taxon>Streptophyta</taxon>
        <taxon>Embryophyta</taxon>
        <taxon>Tracheophyta</taxon>
        <taxon>Spermatophyta</taxon>
        <taxon>Magnoliopsida</taxon>
        <taxon>Liliopsida</taxon>
        <taxon>Zingiberales</taxon>
        <taxon>Cannaceae</taxon>
        <taxon>Canna</taxon>
    </lineage>
</organism>
<sequence length="71" mass="7736">MRDAELIAAAVAHAGVSYPLQHRAEADQSLVSEQEVPREIVKGVGTTSNREQEADNNEQAFKGGERAAIMW</sequence>
<keyword evidence="3" id="KW-1185">Reference proteome</keyword>
<evidence type="ECO:0000313" key="3">
    <source>
        <dbReference type="Proteomes" id="UP001327560"/>
    </source>
</evidence>
<protein>
    <submittedName>
        <fullName evidence="2">Uncharacterized protein</fullName>
    </submittedName>
</protein>
<dbReference type="Proteomes" id="UP001327560">
    <property type="component" value="Chromosome 6"/>
</dbReference>
<dbReference type="AlphaFoldDB" id="A0AAQ3KRM6"/>
<reference evidence="2 3" key="1">
    <citation type="submission" date="2023-10" db="EMBL/GenBank/DDBJ databases">
        <title>Chromosome-scale genome assembly provides insights into flower coloration mechanisms of Canna indica.</title>
        <authorList>
            <person name="Li C."/>
        </authorList>
    </citation>
    <scope>NUCLEOTIDE SEQUENCE [LARGE SCALE GENOMIC DNA]</scope>
    <source>
        <tissue evidence="2">Flower</tissue>
    </source>
</reference>
<gene>
    <name evidence="2" type="ORF">Cni_G19570</name>
</gene>
<name>A0AAQ3KRM6_9LILI</name>